<evidence type="ECO:0000256" key="7">
    <source>
        <dbReference type="ARBA" id="ARBA00023163"/>
    </source>
</evidence>
<dbReference type="GO" id="GO:0008270">
    <property type="term" value="F:zinc ion binding"/>
    <property type="evidence" value="ECO:0007669"/>
    <property type="project" value="UniProtKB-KW"/>
</dbReference>
<dbReference type="SMART" id="SM00355">
    <property type="entry name" value="ZnF_C2H2"/>
    <property type="match status" value="4"/>
</dbReference>
<evidence type="ECO:0000256" key="5">
    <source>
        <dbReference type="ARBA" id="ARBA00022833"/>
    </source>
</evidence>
<feature type="compositionally biased region" description="Low complexity" evidence="10">
    <location>
        <begin position="304"/>
        <end position="314"/>
    </location>
</feature>
<keyword evidence="8" id="KW-0539">Nucleus</keyword>
<organism evidence="12 13">
    <name type="scientific">Trachymyrmex septentrionalis</name>
    <dbReference type="NCBI Taxonomy" id="34720"/>
    <lineage>
        <taxon>Eukaryota</taxon>
        <taxon>Metazoa</taxon>
        <taxon>Ecdysozoa</taxon>
        <taxon>Arthropoda</taxon>
        <taxon>Hexapoda</taxon>
        <taxon>Insecta</taxon>
        <taxon>Pterygota</taxon>
        <taxon>Neoptera</taxon>
        <taxon>Endopterygota</taxon>
        <taxon>Hymenoptera</taxon>
        <taxon>Apocrita</taxon>
        <taxon>Aculeata</taxon>
        <taxon>Formicoidea</taxon>
        <taxon>Formicidae</taxon>
        <taxon>Myrmicinae</taxon>
        <taxon>Trachymyrmex</taxon>
    </lineage>
</organism>
<keyword evidence="2" id="KW-0479">Metal-binding</keyword>
<dbReference type="InterPro" id="IPR013087">
    <property type="entry name" value="Znf_C2H2_type"/>
</dbReference>
<keyword evidence="5" id="KW-0862">Zinc</keyword>
<evidence type="ECO:0000256" key="6">
    <source>
        <dbReference type="ARBA" id="ARBA00023015"/>
    </source>
</evidence>
<evidence type="ECO:0000256" key="2">
    <source>
        <dbReference type="ARBA" id="ARBA00022723"/>
    </source>
</evidence>
<evidence type="ECO:0000256" key="8">
    <source>
        <dbReference type="ARBA" id="ARBA00023242"/>
    </source>
</evidence>
<dbReference type="AlphaFoldDB" id="A0A195FVI5"/>
<sequence length="789" mass="86628">IPSRRRWRRRDGERYQDVAWERRERMLATPLIADSLIGRGTAGGGKIIRLLPTLKSLTMVEVIHPTYVTEERNFKARATSHPCGFVVPVPLSRECSEGAEGALKGKYTRGLHAEYTASCNSERLVITVADEVTGNTGDRTGSPARGLLLCADDDLYVRSYTGSYGTPYPPLSALRRTPMAVYGGCSPRNFDRVITRDLRRHRESRVLKISSSDVNTEYSNRVSLRLGDFSPSLPFFRGPPLPRLPVVLIDEVGGSTVIAEGVVGGIRGPSGGCRASSMTMAESAVEDAAAAPPGPAKPPPPSCTNNNTLAATANRNHRNPRKKRRRLEQVVDTLQAHRSSPSEGEVLKFEGSGPVSEEEDVFGSPRSSSSRSVVDTTAVMGQLPLRLKDAEAVTSTEEEFNEINQQYHYPHRPYCYSYHHHHRHRYSPYQNNHRLSTTKYSDCTCNQCSLAASAAMMLPSATSLQTPLSRTSFTYSSICGTYSIFEQYMHTKYLSSSSGDIFRGRSHSDSDVVSRWDETRVPAAAAAATTSFSSVVNHPPRSGSLESDSTTSPQESPLDLSMKNLMLQSTAAASAVANRSPALQLLPSGIVTRGSVSVPVVRGDVASPTTKKSVAVRYNLEVLPVVEEMAPGADVAYVCPECGQMFSLHDRLAKHMASRHRRQGLHDASAKAYLCDVCQRSFARSDMLTRHMRLHTGVKPYTCRVCRQVFSRSDHLSTHQRTHTGEKPYKCPQCTYAACRRDMITRHLKTHNRCAEGPIPKTEPGLLAGEECPTFDQNVAAPSAVIKAE</sequence>
<dbReference type="GO" id="GO:1990837">
    <property type="term" value="F:sequence-specific double-stranded DNA binding"/>
    <property type="evidence" value="ECO:0007669"/>
    <property type="project" value="UniProtKB-ARBA"/>
</dbReference>
<dbReference type="PANTHER" id="PTHR24394:SF47">
    <property type="entry name" value="ZINC FINGER AND BTB DOMAIN CONTAINING 20"/>
    <property type="match status" value="1"/>
</dbReference>
<dbReference type="PANTHER" id="PTHR24394">
    <property type="entry name" value="ZINC FINGER PROTEIN"/>
    <property type="match status" value="1"/>
</dbReference>
<feature type="compositionally biased region" description="Pro residues" evidence="10">
    <location>
        <begin position="292"/>
        <end position="302"/>
    </location>
</feature>
<comment type="subcellular location">
    <subcellularLocation>
        <location evidence="1">Nucleus</location>
    </subcellularLocation>
</comment>
<dbReference type="FunFam" id="3.30.160.60:FF:000404">
    <property type="entry name" value="POZ-, AT hook-, and zinc finger-containing protein 1"/>
    <property type="match status" value="1"/>
</dbReference>
<feature type="region of interest" description="Disordered" evidence="10">
    <location>
        <begin position="287"/>
        <end position="374"/>
    </location>
</feature>
<dbReference type="PROSITE" id="PS00028">
    <property type="entry name" value="ZINC_FINGER_C2H2_1"/>
    <property type="match status" value="3"/>
</dbReference>
<feature type="domain" description="C2H2-type" evidence="11">
    <location>
        <begin position="637"/>
        <end position="665"/>
    </location>
</feature>
<evidence type="ECO:0000256" key="1">
    <source>
        <dbReference type="ARBA" id="ARBA00004123"/>
    </source>
</evidence>
<feature type="domain" description="C2H2-type" evidence="11">
    <location>
        <begin position="673"/>
        <end position="700"/>
    </location>
</feature>
<reference evidence="12 13" key="1">
    <citation type="submission" date="2016-03" db="EMBL/GenBank/DDBJ databases">
        <title>Trachymyrmex septentrionalis WGS genome.</title>
        <authorList>
            <person name="Nygaard S."/>
            <person name="Hu H."/>
            <person name="Boomsma J."/>
            <person name="Zhang G."/>
        </authorList>
    </citation>
    <scope>NUCLEOTIDE SEQUENCE [LARGE SCALE GENOMIC DNA]</scope>
    <source>
        <strain evidence="12">Tsep2-gDNA-1</strain>
        <tissue evidence="12">Whole body</tissue>
    </source>
</reference>
<feature type="compositionally biased region" description="Basic residues" evidence="10">
    <location>
        <begin position="315"/>
        <end position="326"/>
    </location>
</feature>
<dbReference type="GO" id="GO:0000981">
    <property type="term" value="F:DNA-binding transcription factor activity, RNA polymerase II-specific"/>
    <property type="evidence" value="ECO:0007669"/>
    <property type="project" value="TreeGrafter"/>
</dbReference>
<evidence type="ECO:0000313" key="12">
    <source>
        <dbReference type="EMBL" id="KYN43874.1"/>
    </source>
</evidence>
<proteinExistence type="predicted"/>
<dbReference type="SUPFAM" id="SSF57667">
    <property type="entry name" value="beta-beta-alpha zinc fingers"/>
    <property type="match status" value="2"/>
</dbReference>
<dbReference type="GO" id="GO:0005634">
    <property type="term" value="C:nucleus"/>
    <property type="evidence" value="ECO:0007669"/>
    <property type="project" value="UniProtKB-SubCell"/>
</dbReference>
<gene>
    <name evidence="12" type="ORF">ALC56_01745</name>
</gene>
<dbReference type="Pfam" id="PF00096">
    <property type="entry name" value="zf-C2H2"/>
    <property type="match status" value="3"/>
</dbReference>
<keyword evidence="7" id="KW-0804">Transcription</keyword>
<keyword evidence="3" id="KW-0677">Repeat</keyword>
<keyword evidence="4 9" id="KW-0863">Zinc-finger</keyword>
<feature type="domain" description="C2H2-type" evidence="11">
    <location>
        <begin position="729"/>
        <end position="756"/>
    </location>
</feature>
<dbReference type="EMBL" id="KQ981272">
    <property type="protein sequence ID" value="KYN43874.1"/>
    <property type="molecule type" value="Genomic_DNA"/>
</dbReference>
<evidence type="ECO:0000259" key="11">
    <source>
        <dbReference type="PROSITE" id="PS50157"/>
    </source>
</evidence>
<dbReference type="STRING" id="34720.A0A195FVI5"/>
<evidence type="ECO:0000313" key="13">
    <source>
        <dbReference type="Proteomes" id="UP000078541"/>
    </source>
</evidence>
<accession>A0A195FVI5</accession>
<evidence type="ECO:0000256" key="9">
    <source>
        <dbReference type="PROSITE-ProRule" id="PRU00042"/>
    </source>
</evidence>
<name>A0A195FVI5_9HYME</name>
<evidence type="ECO:0000256" key="4">
    <source>
        <dbReference type="ARBA" id="ARBA00022771"/>
    </source>
</evidence>
<dbReference type="Gene3D" id="3.30.160.60">
    <property type="entry name" value="Classic Zinc Finger"/>
    <property type="match status" value="3"/>
</dbReference>
<keyword evidence="13" id="KW-1185">Reference proteome</keyword>
<evidence type="ECO:0000256" key="3">
    <source>
        <dbReference type="ARBA" id="ARBA00022737"/>
    </source>
</evidence>
<dbReference type="Proteomes" id="UP000078541">
    <property type="component" value="Unassembled WGS sequence"/>
</dbReference>
<keyword evidence="6" id="KW-0805">Transcription regulation</keyword>
<feature type="region of interest" description="Disordered" evidence="10">
    <location>
        <begin position="532"/>
        <end position="557"/>
    </location>
</feature>
<dbReference type="FunFam" id="3.30.160.60:FF:000395">
    <property type="entry name" value="zinc finger protein 513"/>
    <property type="match status" value="1"/>
</dbReference>
<evidence type="ECO:0000256" key="10">
    <source>
        <dbReference type="SAM" id="MobiDB-lite"/>
    </source>
</evidence>
<dbReference type="PROSITE" id="PS50157">
    <property type="entry name" value="ZINC_FINGER_C2H2_2"/>
    <property type="match status" value="4"/>
</dbReference>
<feature type="non-terminal residue" evidence="12">
    <location>
        <position position="1"/>
    </location>
</feature>
<feature type="domain" description="C2H2-type" evidence="11">
    <location>
        <begin position="701"/>
        <end position="728"/>
    </location>
</feature>
<dbReference type="FunFam" id="3.30.160.60:FF:000303">
    <property type="entry name" value="Zinc finger protein 41"/>
    <property type="match status" value="1"/>
</dbReference>
<dbReference type="InterPro" id="IPR036236">
    <property type="entry name" value="Znf_C2H2_sf"/>
</dbReference>
<feature type="compositionally biased region" description="Polar residues" evidence="10">
    <location>
        <begin position="544"/>
        <end position="555"/>
    </location>
</feature>
<protein>
    <submittedName>
        <fullName evidence="12">Early growth response protein 4</fullName>
    </submittedName>
</protein>